<sequence length="171" mass="19042">IKSKSNSIIIPLTKVLSCLPSLVGGEFKELTSQPVSRRLPGADVDGDQRFSYMTGGKRPSDDPDSSSRETMRLVVDDSEHESQSSSLPASPQLETSNISHKIPDEISIDVRYKWREFAAPDGFFAFAGCDLELYSRSMAQVEERRSGAAVDGLRKICRWLGRQMESIRWAS</sequence>
<organism evidence="2 3">
    <name type="scientific">Monascus purpureus</name>
    <name type="common">Red mold</name>
    <name type="synonym">Monascus anka</name>
    <dbReference type="NCBI Taxonomy" id="5098"/>
    <lineage>
        <taxon>Eukaryota</taxon>
        <taxon>Fungi</taxon>
        <taxon>Dikarya</taxon>
        <taxon>Ascomycota</taxon>
        <taxon>Pezizomycotina</taxon>
        <taxon>Eurotiomycetes</taxon>
        <taxon>Eurotiomycetidae</taxon>
        <taxon>Eurotiales</taxon>
        <taxon>Aspergillaceae</taxon>
        <taxon>Monascus</taxon>
    </lineage>
</organism>
<dbReference type="AlphaFoldDB" id="A0A507QKM5"/>
<proteinExistence type="predicted"/>
<keyword evidence="3" id="KW-1185">Reference proteome</keyword>
<gene>
    <name evidence="2" type="ORF">MPDQ_005020</name>
</gene>
<evidence type="ECO:0000313" key="2">
    <source>
        <dbReference type="EMBL" id="TQB67664.1"/>
    </source>
</evidence>
<feature type="compositionally biased region" description="Basic and acidic residues" evidence="1">
    <location>
        <begin position="58"/>
        <end position="82"/>
    </location>
</feature>
<feature type="non-terminal residue" evidence="2">
    <location>
        <position position="1"/>
    </location>
</feature>
<dbReference type="Proteomes" id="UP000319663">
    <property type="component" value="Unassembled WGS sequence"/>
</dbReference>
<evidence type="ECO:0000256" key="1">
    <source>
        <dbReference type="SAM" id="MobiDB-lite"/>
    </source>
</evidence>
<evidence type="ECO:0000313" key="3">
    <source>
        <dbReference type="Proteomes" id="UP000319663"/>
    </source>
</evidence>
<accession>A0A507QKM5</accession>
<name>A0A507QKM5_MONPU</name>
<reference evidence="2 3" key="1">
    <citation type="submission" date="2019-06" db="EMBL/GenBank/DDBJ databases">
        <title>Wine fermentation using esterase from Monascus purpureus.</title>
        <authorList>
            <person name="Geng C."/>
            <person name="Zhang Y."/>
        </authorList>
    </citation>
    <scope>NUCLEOTIDE SEQUENCE [LARGE SCALE GENOMIC DNA]</scope>
    <source>
        <strain evidence="2">HQ1</strain>
    </source>
</reference>
<feature type="region of interest" description="Disordered" evidence="1">
    <location>
        <begin position="37"/>
        <end position="98"/>
    </location>
</feature>
<feature type="compositionally biased region" description="Low complexity" evidence="1">
    <location>
        <begin position="83"/>
        <end position="93"/>
    </location>
</feature>
<comment type="caution">
    <text evidence="2">The sequence shown here is derived from an EMBL/GenBank/DDBJ whole genome shotgun (WGS) entry which is preliminary data.</text>
</comment>
<protein>
    <submittedName>
        <fullName evidence="2">Uncharacterized protein</fullName>
    </submittedName>
</protein>
<dbReference type="EMBL" id="VIFY01000332">
    <property type="protein sequence ID" value="TQB67664.1"/>
    <property type="molecule type" value="Genomic_DNA"/>
</dbReference>